<organism evidence="2 3">
    <name type="scientific">Pyrus ussuriensis x Pyrus communis</name>
    <dbReference type="NCBI Taxonomy" id="2448454"/>
    <lineage>
        <taxon>Eukaryota</taxon>
        <taxon>Viridiplantae</taxon>
        <taxon>Streptophyta</taxon>
        <taxon>Embryophyta</taxon>
        <taxon>Tracheophyta</taxon>
        <taxon>Spermatophyta</taxon>
        <taxon>Magnoliopsida</taxon>
        <taxon>eudicotyledons</taxon>
        <taxon>Gunneridae</taxon>
        <taxon>Pentapetalae</taxon>
        <taxon>rosids</taxon>
        <taxon>fabids</taxon>
        <taxon>Rosales</taxon>
        <taxon>Rosaceae</taxon>
        <taxon>Amygdaloideae</taxon>
        <taxon>Maleae</taxon>
        <taxon>Pyrus</taxon>
    </lineage>
</organism>
<accession>A0A5N5HTQ3</accession>
<dbReference type="AlphaFoldDB" id="A0A5N5HTQ3"/>
<reference evidence="2 3" key="3">
    <citation type="submission" date="2019-11" db="EMBL/GenBank/DDBJ databases">
        <title>A de novo genome assembly of a pear dwarfing rootstock.</title>
        <authorList>
            <person name="Wang F."/>
            <person name="Wang J."/>
            <person name="Li S."/>
            <person name="Zhang Y."/>
            <person name="Fang M."/>
            <person name="Ma L."/>
            <person name="Zhao Y."/>
            <person name="Jiang S."/>
        </authorList>
    </citation>
    <scope>NUCLEOTIDE SEQUENCE [LARGE SCALE GENOMIC DNA]</scope>
    <source>
        <strain evidence="2">S2</strain>
        <tissue evidence="2">Leaf</tissue>
    </source>
</reference>
<sequence length="129" mass="14612">MLEAIVPPPQAPLSVVPESSTSSVTHLLFSAQRFHRRSPPIDEVEESTSASTAVGEGADTTHPHHTQERIKITWDARQRVEATKEQHNHLVHNIGSIGVKFPEIDTFKEVYMRPRDELTEEFHVSFCNF</sequence>
<evidence type="ECO:0000313" key="2">
    <source>
        <dbReference type="EMBL" id="KAB2626764.1"/>
    </source>
</evidence>
<gene>
    <name evidence="2" type="ORF">D8674_020382</name>
</gene>
<protein>
    <submittedName>
        <fullName evidence="2">Uncharacterized protein</fullName>
    </submittedName>
</protein>
<feature type="region of interest" description="Disordered" evidence="1">
    <location>
        <begin position="38"/>
        <end position="68"/>
    </location>
</feature>
<name>A0A5N5HTQ3_9ROSA</name>
<reference evidence="2 3" key="1">
    <citation type="submission" date="2019-09" db="EMBL/GenBank/DDBJ databases">
        <authorList>
            <person name="Ou C."/>
        </authorList>
    </citation>
    <scope>NUCLEOTIDE SEQUENCE [LARGE SCALE GENOMIC DNA]</scope>
    <source>
        <strain evidence="2">S2</strain>
        <tissue evidence="2">Leaf</tissue>
    </source>
</reference>
<feature type="compositionally biased region" description="Basic and acidic residues" evidence="1">
    <location>
        <begin position="59"/>
        <end position="68"/>
    </location>
</feature>
<proteinExistence type="predicted"/>
<keyword evidence="3" id="KW-1185">Reference proteome</keyword>
<evidence type="ECO:0000256" key="1">
    <source>
        <dbReference type="SAM" id="MobiDB-lite"/>
    </source>
</evidence>
<evidence type="ECO:0000313" key="3">
    <source>
        <dbReference type="Proteomes" id="UP000327157"/>
    </source>
</evidence>
<dbReference type="Proteomes" id="UP000327157">
    <property type="component" value="Chromosome 2"/>
</dbReference>
<dbReference type="EMBL" id="SMOL01000157">
    <property type="protein sequence ID" value="KAB2626764.1"/>
    <property type="molecule type" value="Genomic_DNA"/>
</dbReference>
<comment type="caution">
    <text evidence="2">The sequence shown here is derived from an EMBL/GenBank/DDBJ whole genome shotgun (WGS) entry which is preliminary data.</text>
</comment>
<reference evidence="3" key="2">
    <citation type="submission" date="2019-10" db="EMBL/GenBank/DDBJ databases">
        <title>A de novo genome assembly of a pear dwarfing rootstock.</title>
        <authorList>
            <person name="Wang F."/>
            <person name="Wang J."/>
            <person name="Li S."/>
            <person name="Zhang Y."/>
            <person name="Fang M."/>
            <person name="Ma L."/>
            <person name="Zhao Y."/>
            <person name="Jiang S."/>
        </authorList>
    </citation>
    <scope>NUCLEOTIDE SEQUENCE [LARGE SCALE GENOMIC DNA]</scope>
</reference>